<protein>
    <submittedName>
        <fullName evidence="3">Ubiquitin family protein</fullName>
    </submittedName>
</protein>
<feature type="domain" description="Ubiquitin-like" evidence="2">
    <location>
        <begin position="6"/>
        <end position="62"/>
    </location>
</feature>
<feature type="transmembrane region" description="Helical" evidence="1">
    <location>
        <begin position="126"/>
        <end position="152"/>
    </location>
</feature>
<dbReference type="Proteomes" id="UP000054558">
    <property type="component" value="Unassembled WGS sequence"/>
</dbReference>
<keyword evidence="1" id="KW-1133">Transmembrane helix</keyword>
<dbReference type="PANTHER" id="PTHR13527">
    <property type="entry name" value="SAYSVFN DOMAIN-CONTAINING PROTEIN 1"/>
    <property type="match status" value="1"/>
</dbReference>
<dbReference type="AlphaFoldDB" id="A0A1Y1IC62"/>
<dbReference type="InterPro" id="IPR019387">
    <property type="entry name" value="SAYSvFN_dom"/>
</dbReference>
<gene>
    <name evidence="3" type="ORF">KFL_003040080</name>
</gene>
<dbReference type="SUPFAM" id="SSF54236">
    <property type="entry name" value="Ubiquitin-like"/>
    <property type="match status" value="1"/>
</dbReference>
<proteinExistence type="predicted"/>
<keyword evidence="4" id="KW-1185">Reference proteome</keyword>
<dbReference type="InterPro" id="IPR029071">
    <property type="entry name" value="Ubiquitin-like_domsf"/>
</dbReference>
<dbReference type="Pfam" id="PF10260">
    <property type="entry name" value="SAYSvFN"/>
    <property type="match status" value="1"/>
</dbReference>
<dbReference type="PANTHER" id="PTHR13527:SF0">
    <property type="entry name" value="SAYSVFN DOMAIN-CONTAINING PROTEIN 1"/>
    <property type="match status" value="1"/>
</dbReference>
<keyword evidence="1" id="KW-0472">Membrane</keyword>
<dbReference type="PROSITE" id="PS50053">
    <property type="entry name" value="UBIQUITIN_2"/>
    <property type="match status" value="1"/>
</dbReference>
<evidence type="ECO:0000313" key="4">
    <source>
        <dbReference type="Proteomes" id="UP000054558"/>
    </source>
</evidence>
<evidence type="ECO:0000259" key="2">
    <source>
        <dbReference type="PROSITE" id="PS50053"/>
    </source>
</evidence>
<dbReference type="EMBL" id="DF237253">
    <property type="protein sequence ID" value="GAQ86681.1"/>
    <property type="molecule type" value="Genomic_DNA"/>
</dbReference>
<name>A0A1Y1IC62_KLENI</name>
<dbReference type="OMA" id="FLWFIMA"/>
<keyword evidence="1" id="KW-0812">Transmembrane</keyword>
<feature type="transmembrane region" description="Helical" evidence="1">
    <location>
        <begin position="158"/>
        <end position="176"/>
    </location>
</feature>
<evidence type="ECO:0000256" key="1">
    <source>
        <dbReference type="SAM" id="Phobius"/>
    </source>
</evidence>
<evidence type="ECO:0000313" key="3">
    <source>
        <dbReference type="EMBL" id="GAQ86681.1"/>
    </source>
</evidence>
<dbReference type="InterPro" id="IPR000626">
    <property type="entry name" value="Ubiquitin-like_dom"/>
</dbReference>
<reference evidence="3 4" key="1">
    <citation type="journal article" date="2014" name="Nat. Commun.">
        <title>Klebsormidium flaccidum genome reveals primary factors for plant terrestrial adaptation.</title>
        <authorList>
            <person name="Hori K."/>
            <person name="Maruyama F."/>
            <person name="Fujisawa T."/>
            <person name="Togashi T."/>
            <person name="Yamamoto N."/>
            <person name="Seo M."/>
            <person name="Sato S."/>
            <person name="Yamada T."/>
            <person name="Mori H."/>
            <person name="Tajima N."/>
            <person name="Moriyama T."/>
            <person name="Ikeuchi M."/>
            <person name="Watanabe M."/>
            <person name="Wada H."/>
            <person name="Kobayashi K."/>
            <person name="Saito M."/>
            <person name="Masuda T."/>
            <person name="Sasaki-Sekimoto Y."/>
            <person name="Mashiguchi K."/>
            <person name="Awai K."/>
            <person name="Shimojima M."/>
            <person name="Masuda S."/>
            <person name="Iwai M."/>
            <person name="Nobusawa T."/>
            <person name="Narise T."/>
            <person name="Kondo S."/>
            <person name="Saito H."/>
            <person name="Sato R."/>
            <person name="Murakawa M."/>
            <person name="Ihara Y."/>
            <person name="Oshima-Yamada Y."/>
            <person name="Ohtaka K."/>
            <person name="Satoh M."/>
            <person name="Sonobe K."/>
            <person name="Ishii M."/>
            <person name="Ohtani R."/>
            <person name="Kanamori-Sato M."/>
            <person name="Honoki R."/>
            <person name="Miyazaki D."/>
            <person name="Mochizuki H."/>
            <person name="Umetsu J."/>
            <person name="Higashi K."/>
            <person name="Shibata D."/>
            <person name="Kamiya Y."/>
            <person name="Sato N."/>
            <person name="Nakamura Y."/>
            <person name="Tabata S."/>
            <person name="Ida S."/>
            <person name="Kurokawa K."/>
            <person name="Ohta H."/>
        </authorList>
    </citation>
    <scope>NUCLEOTIDE SEQUENCE [LARGE SCALE GENOMIC DNA]</scope>
    <source>
        <strain evidence="3 4">NIES-2285</strain>
    </source>
</reference>
<dbReference type="OrthoDB" id="71310at2759"/>
<sequence>MTSGERAVRHPSESIYVDVPEILSLLSLKERVAEELTRVTVDRLKLILGGKVLTDGPLNLKEGDCITAMVVPKPPPQQAAPLHVPAPTPAEPDEDEDLRFRLAPDAPRIHRTIAWFLREKLKAPDWLLVAFFSVHLRTWALLLSMCIFGPLLARWDLGPVYILGTCFAIILLNLGTRKPGEASAYSVFNDGFQELPGTLNAGQLDDQIRRGQY</sequence>
<organism evidence="3 4">
    <name type="scientific">Klebsormidium nitens</name>
    <name type="common">Green alga</name>
    <name type="synonym">Ulothrix nitens</name>
    <dbReference type="NCBI Taxonomy" id="105231"/>
    <lineage>
        <taxon>Eukaryota</taxon>
        <taxon>Viridiplantae</taxon>
        <taxon>Streptophyta</taxon>
        <taxon>Klebsormidiophyceae</taxon>
        <taxon>Klebsormidiales</taxon>
        <taxon>Klebsormidiaceae</taxon>
        <taxon>Klebsormidium</taxon>
    </lineage>
</organism>
<accession>A0A1Y1IC62</accession>
<dbReference type="InterPro" id="IPR039159">
    <property type="entry name" value="SAYSD1"/>
</dbReference>